<dbReference type="GO" id="GO:0004674">
    <property type="term" value="F:protein serine/threonine kinase activity"/>
    <property type="evidence" value="ECO:0007669"/>
    <property type="project" value="TreeGrafter"/>
</dbReference>
<evidence type="ECO:0000256" key="3">
    <source>
        <dbReference type="SAM" id="MobiDB-lite"/>
    </source>
</evidence>
<dbReference type="PANTHER" id="PTHR24346">
    <property type="entry name" value="MAP/MICROTUBULE AFFINITY-REGULATING KINASE"/>
    <property type="match status" value="1"/>
</dbReference>
<evidence type="ECO:0000313" key="5">
    <source>
        <dbReference type="EMBL" id="UKK00445.2"/>
    </source>
</evidence>
<evidence type="ECO:0000313" key="6">
    <source>
        <dbReference type="Proteomes" id="UP000244811"/>
    </source>
</evidence>
<dbReference type="Proteomes" id="UP000244811">
    <property type="component" value="Chromosome 1"/>
</dbReference>
<dbReference type="InterPro" id="IPR008271">
    <property type="entry name" value="Ser/Thr_kinase_AS"/>
</dbReference>
<dbReference type="PROSITE" id="PS50011">
    <property type="entry name" value="PROTEIN_KINASE_DOM"/>
    <property type="match status" value="1"/>
</dbReference>
<dbReference type="GO" id="GO:0035556">
    <property type="term" value="P:intracellular signal transduction"/>
    <property type="evidence" value="ECO:0007669"/>
    <property type="project" value="TreeGrafter"/>
</dbReference>
<dbReference type="SUPFAM" id="SSF56112">
    <property type="entry name" value="Protein kinase-like (PK-like)"/>
    <property type="match status" value="1"/>
</dbReference>
<dbReference type="GO" id="GO:0005524">
    <property type="term" value="F:ATP binding"/>
    <property type="evidence" value="ECO:0007669"/>
    <property type="project" value="UniProtKB-KW"/>
</dbReference>
<dbReference type="Pfam" id="PF00069">
    <property type="entry name" value="Pkinase"/>
    <property type="match status" value="2"/>
</dbReference>
<protein>
    <recommendedName>
        <fullName evidence="4">Protein kinase domain-containing protein</fullName>
    </recommendedName>
</protein>
<organism evidence="5 6">
    <name type="scientific">Theileria orientalis</name>
    <dbReference type="NCBI Taxonomy" id="68886"/>
    <lineage>
        <taxon>Eukaryota</taxon>
        <taxon>Sar</taxon>
        <taxon>Alveolata</taxon>
        <taxon>Apicomplexa</taxon>
        <taxon>Aconoidasida</taxon>
        <taxon>Piroplasmida</taxon>
        <taxon>Theileriidae</taxon>
        <taxon>Theileria</taxon>
    </lineage>
</organism>
<dbReference type="SMART" id="SM00220">
    <property type="entry name" value="S_TKc"/>
    <property type="match status" value="1"/>
</dbReference>
<keyword evidence="2" id="KW-0067">ATP-binding</keyword>
<dbReference type="PROSITE" id="PS00108">
    <property type="entry name" value="PROTEIN_KINASE_ST"/>
    <property type="match status" value="1"/>
</dbReference>
<accession>A0A976QUE9</accession>
<sequence length="570" mass="65268">MSNFGDALIKRLVESGVKVTEKCVYWKPVLISYKWNKYAKNPEFADKLPVGELVRVDRNNIENFISGRAVNQYFIQKRIADTSSATLWRCYDVVKNKFYCIKLYYITACKKERSVRFFKDDTEVVTLLDKVIDEMMYHSSLNSCSGVCKPKEVMVDLSGDVIYFIMNYYPSQLMNYDYNTGHYCAPYQGERLMKYLYKEETAKMIMRQLVTTTEQLHAKGVVHKDIKPDNILISAVDVDMFDCFNAPENSTISLYSTEDVMVTTPHNEDADELVETIVTAETSEIIRYTMEGVTKILTSDPVTTNFPYYYCNHFDLIYTLWEDSKVIVDLNRFKMTQNEFLLGKNALTFARQAALNSVANTKDVYSYFTKHCKYLNYKINRNFRLATVNAGTTKDGRSAGANINNNATGGNEQNSDKQHSRGRGRPPKVKTVENDTENERKIQAVLSDFGVTSIAEEERGELVIYDSEGTISFTSPESLKYIDGAISAPKREVFSLGVTLYCMIYGMLPYSGKNSIEMLVNILETPLVFHGFREVSDNLKHLLSQMLDKDQNKRIKLNSILSHSWFNKSS</sequence>
<dbReference type="InterPro" id="IPR011009">
    <property type="entry name" value="Kinase-like_dom_sf"/>
</dbReference>
<feature type="region of interest" description="Disordered" evidence="3">
    <location>
        <begin position="394"/>
        <end position="437"/>
    </location>
</feature>
<evidence type="ECO:0000256" key="2">
    <source>
        <dbReference type="ARBA" id="ARBA00022840"/>
    </source>
</evidence>
<evidence type="ECO:0000259" key="4">
    <source>
        <dbReference type="PROSITE" id="PS50011"/>
    </source>
</evidence>
<keyword evidence="1" id="KW-0547">Nucleotide-binding</keyword>
<dbReference type="InterPro" id="IPR000719">
    <property type="entry name" value="Prot_kinase_dom"/>
</dbReference>
<dbReference type="GO" id="GO:0005737">
    <property type="term" value="C:cytoplasm"/>
    <property type="evidence" value="ECO:0007669"/>
    <property type="project" value="TreeGrafter"/>
</dbReference>
<proteinExistence type="predicted"/>
<evidence type="ECO:0000256" key="1">
    <source>
        <dbReference type="ARBA" id="ARBA00022741"/>
    </source>
</evidence>
<dbReference type="EMBL" id="CP056069">
    <property type="protein sequence ID" value="UKK00445.2"/>
    <property type="molecule type" value="Genomic_DNA"/>
</dbReference>
<reference evidence="5" key="1">
    <citation type="submission" date="2022-07" db="EMBL/GenBank/DDBJ databases">
        <title>Evaluation of T. orientalis genome assembly methods using nanopore sequencing and analysis of variation between genomes.</title>
        <authorList>
            <person name="Yam J."/>
            <person name="Micallef M.L."/>
            <person name="Liu M."/>
            <person name="Djordjevic S.P."/>
            <person name="Bogema D.R."/>
            <person name="Jenkins C."/>
        </authorList>
    </citation>
    <scope>NUCLEOTIDE SEQUENCE</scope>
    <source>
        <strain evidence="5">Goon Nure</strain>
    </source>
</reference>
<feature type="domain" description="Protein kinase" evidence="4">
    <location>
        <begin position="73"/>
        <end position="566"/>
    </location>
</feature>
<dbReference type="PANTHER" id="PTHR24346:SF77">
    <property type="entry name" value="SERINE THREONINE PROTEIN KINASE"/>
    <property type="match status" value="1"/>
</dbReference>
<dbReference type="Gene3D" id="1.10.510.10">
    <property type="entry name" value="Transferase(Phosphotransferase) domain 1"/>
    <property type="match status" value="2"/>
</dbReference>
<name>A0A976QUE9_THEOR</name>
<dbReference type="AlphaFoldDB" id="A0A976QUE9"/>
<feature type="compositionally biased region" description="Low complexity" evidence="3">
    <location>
        <begin position="399"/>
        <end position="411"/>
    </location>
</feature>
<gene>
    <name evidence="5" type="ORF">MACK_000517</name>
</gene>